<dbReference type="InterPro" id="IPR056884">
    <property type="entry name" value="NPHP3-like_N"/>
</dbReference>
<feature type="domain" description="Nephrocystin 3-like N-terminal" evidence="2">
    <location>
        <begin position="42"/>
        <end position="215"/>
    </location>
</feature>
<dbReference type="Gene3D" id="3.40.50.300">
    <property type="entry name" value="P-loop containing nucleotide triphosphate hydrolases"/>
    <property type="match status" value="1"/>
</dbReference>
<evidence type="ECO:0000256" key="1">
    <source>
        <dbReference type="ARBA" id="ARBA00022737"/>
    </source>
</evidence>
<dbReference type="InterPro" id="IPR027417">
    <property type="entry name" value="P-loop_NTPase"/>
</dbReference>
<organism evidence="3 4">
    <name type="scientific">Aspergillus steynii IBT 23096</name>
    <dbReference type="NCBI Taxonomy" id="1392250"/>
    <lineage>
        <taxon>Eukaryota</taxon>
        <taxon>Fungi</taxon>
        <taxon>Dikarya</taxon>
        <taxon>Ascomycota</taxon>
        <taxon>Pezizomycotina</taxon>
        <taxon>Eurotiomycetes</taxon>
        <taxon>Eurotiomycetidae</taxon>
        <taxon>Eurotiales</taxon>
        <taxon>Aspergillaceae</taxon>
        <taxon>Aspergillus</taxon>
        <taxon>Aspergillus subgen. Circumdati</taxon>
    </lineage>
</organism>
<dbReference type="SUPFAM" id="SSF52540">
    <property type="entry name" value="P-loop containing nucleoside triphosphate hydrolases"/>
    <property type="match status" value="1"/>
</dbReference>
<keyword evidence="4" id="KW-1185">Reference proteome</keyword>
<proteinExistence type="predicted"/>
<evidence type="ECO:0000313" key="3">
    <source>
        <dbReference type="EMBL" id="PLB48418.1"/>
    </source>
</evidence>
<dbReference type="PANTHER" id="PTHR10039:SF5">
    <property type="entry name" value="NACHT DOMAIN-CONTAINING PROTEIN"/>
    <property type="match status" value="1"/>
</dbReference>
<dbReference type="PANTHER" id="PTHR10039">
    <property type="entry name" value="AMELOGENIN"/>
    <property type="match status" value="1"/>
</dbReference>
<dbReference type="AlphaFoldDB" id="A0A2I2G6B5"/>
<accession>A0A2I2G6B5</accession>
<dbReference type="OrthoDB" id="443402at2759"/>
<feature type="non-terminal residue" evidence="3">
    <location>
        <position position="1"/>
    </location>
</feature>
<evidence type="ECO:0000313" key="4">
    <source>
        <dbReference type="Proteomes" id="UP000234275"/>
    </source>
</evidence>
<sequence>QRIIASLRFPQMQERAQQIDEAHEETYEWILRAQDEQTCRWDDLVTWLCSSTETRKIYWIFGKPGSGKSTLMRFLVDHLDAQKHMLPWANGFLVIRAVYFSWNSGNLLQKSVQGLLRSFLLQILEQKPDLMPMVIDETRWSAARGSSVNLLDWSNSELLSSINRCISASQKLFKILFFVDGLDEFECADEMRQDLIQMLTRLACTENVKMVLSSRPWNIFQDSFNNIPKIRLEDLTRDDISLYVRGKFFDHPRFQYLFRCDLETAEALFLAIADRAEGVFLWVRLVVRDLLKGFRDGDGIHALYRKLEEIPVDLNDYFERLITSIEPQHRREASIILQIALHKEHGFYLSTSPPLT</sequence>
<dbReference type="Proteomes" id="UP000234275">
    <property type="component" value="Unassembled WGS sequence"/>
</dbReference>
<keyword evidence="1" id="KW-0677">Repeat</keyword>
<dbReference type="RefSeq" id="XP_024703720.1">
    <property type="nucleotide sequence ID" value="XM_024844343.1"/>
</dbReference>
<dbReference type="VEuPathDB" id="FungiDB:P170DRAFT_359235"/>
<name>A0A2I2G6B5_9EURO</name>
<evidence type="ECO:0000259" key="2">
    <source>
        <dbReference type="Pfam" id="PF24883"/>
    </source>
</evidence>
<comment type="caution">
    <text evidence="3">The sequence shown here is derived from an EMBL/GenBank/DDBJ whole genome shotgun (WGS) entry which is preliminary data.</text>
</comment>
<dbReference type="Pfam" id="PF24883">
    <property type="entry name" value="NPHP3_N"/>
    <property type="match status" value="1"/>
</dbReference>
<reference evidence="3 4" key="1">
    <citation type="submission" date="2016-12" db="EMBL/GenBank/DDBJ databases">
        <title>The genomes of Aspergillus section Nigri reveals drivers in fungal speciation.</title>
        <authorList>
            <consortium name="DOE Joint Genome Institute"/>
            <person name="Vesth T.C."/>
            <person name="Nybo J."/>
            <person name="Theobald S."/>
            <person name="Brandl J."/>
            <person name="Frisvad J.C."/>
            <person name="Nielsen K.F."/>
            <person name="Lyhne E.K."/>
            <person name="Kogle M.E."/>
            <person name="Kuo A."/>
            <person name="Riley R."/>
            <person name="Clum A."/>
            <person name="Nolan M."/>
            <person name="Lipzen A."/>
            <person name="Salamov A."/>
            <person name="Henrissat B."/>
            <person name="Wiebenga A."/>
            <person name="De Vries R.P."/>
            <person name="Grigoriev I.V."/>
            <person name="Mortensen U.H."/>
            <person name="Andersen M.R."/>
            <person name="Baker S.E."/>
        </authorList>
    </citation>
    <scope>NUCLEOTIDE SEQUENCE [LARGE SCALE GENOMIC DNA]</scope>
    <source>
        <strain evidence="3 4">IBT 23096</strain>
    </source>
</reference>
<gene>
    <name evidence="3" type="ORF">P170DRAFT_359235</name>
</gene>
<dbReference type="EMBL" id="MSFO01000005">
    <property type="protein sequence ID" value="PLB48418.1"/>
    <property type="molecule type" value="Genomic_DNA"/>
</dbReference>
<protein>
    <recommendedName>
        <fullName evidence="2">Nephrocystin 3-like N-terminal domain-containing protein</fullName>
    </recommendedName>
</protein>
<dbReference type="GeneID" id="36552043"/>